<feature type="region of interest" description="Disordered" evidence="1">
    <location>
        <begin position="94"/>
        <end position="115"/>
    </location>
</feature>
<evidence type="ECO:0000313" key="3">
    <source>
        <dbReference type="Proteomes" id="UP000580830"/>
    </source>
</evidence>
<sequence>MTAQRRHGWNQTVRVLFTLLLVLGFTLCSAHRPVDDFLDGPRSISAFTYSSPAGLRSQADASASVHPQDIGLPPAQRHAIVRPSAAAQVLVATAWTPPGSQRHHNNRQARGPPLL</sequence>
<evidence type="ECO:0000313" key="2">
    <source>
        <dbReference type="EMBL" id="HHW34402.1"/>
    </source>
</evidence>
<dbReference type="RefSeq" id="WP_303730439.1">
    <property type="nucleotide sequence ID" value="NZ_DULP01000145.1"/>
</dbReference>
<dbReference type="AlphaFoldDB" id="A0A832PN32"/>
<evidence type="ECO:0000256" key="1">
    <source>
        <dbReference type="SAM" id="MobiDB-lite"/>
    </source>
</evidence>
<proteinExistence type="predicted"/>
<reference evidence="2 3" key="1">
    <citation type="journal article" date="2020" name="Biotechnol. Biofuels">
        <title>New insights from the biogas microbiome by comprehensive genome-resolved metagenomics of nearly 1600 species originating from multiple anaerobic digesters.</title>
        <authorList>
            <person name="Campanaro S."/>
            <person name="Treu L."/>
            <person name="Rodriguez-R L.M."/>
            <person name="Kovalovszki A."/>
            <person name="Ziels R.M."/>
            <person name="Maus I."/>
            <person name="Zhu X."/>
            <person name="Kougias P.G."/>
            <person name="Basile A."/>
            <person name="Luo G."/>
            <person name="Schluter A."/>
            <person name="Konstantinidis K.T."/>
            <person name="Angelidaki I."/>
        </authorList>
    </citation>
    <scope>NUCLEOTIDE SEQUENCE [LARGE SCALE GENOMIC DNA]</scope>
    <source>
        <strain evidence="2">AS04akNAM_125</strain>
    </source>
</reference>
<protein>
    <submittedName>
        <fullName evidence="2">Uncharacterized protein</fullName>
    </submittedName>
</protein>
<comment type="caution">
    <text evidence="2">The sequence shown here is derived from an EMBL/GenBank/DDBJ whole genome shotgun (WGS) entry which is preliminary data.</text>
</comment>
<organism evidence="2 3">
    <name type="scientific">Paracoccus solventivorans</name>
    <dbReference type="NCBI Taxonomy" id="53463"/>
    <lineage>
        <taxon>Bacteria</taxon>
        <taxon>Pseudomonadati</taxon>
        <taxon>Pseudomonadota</taxon>
        <taxon>Alphaproteobacteria</taxon>
        <taxon>Rhodobacterales</taxon>
        <taxon>Paracoccaceae</taxon>
        <taxon>Paracoccus</taxon>
    </lineage>
</organism>
<gene>
    <name evidence="2" type="ORF">GXX24_09745</name>
</gene>
<dbReference type="EMBL" id="DULP01000145">
    <property type="protein sequence ID" value="HHW34402.1"/>
    <property type="molecule type" value="Genomic_DNA"/>
</dbReference>
<name>A0A832PN32_9RHOB</name>
<accession>A0A832PN32</accession>
<dbReference type="Proteomes" id="UP000580830">
    <property type="component" value="Unassembled WGS sequence"/>
</dbReference>